<proteinExistence type="predicted"/>
<dbReference type="AlphaFoldDB" id="A0A8B6CVD1"/>
<dbReference type="Proteomes" id="UP000596742">
    <property type="component" value="Unassembled WGS sequence"/>
</dbReference>
<sequence length="60" mass="6717">MRTFETKKYGKPLNPILEDLPPSSHSSVAAAVVSTPVNKKFRNACKNSKKEISKLSCRPW</sequence>
<evidence type="ECO:0000313" key="2">
    <source>
        <dbReference type="Proteomes" id="UP000596742"/>
    </source>
</evidence>
<accession>A0A8B6CVD1</accession>
<keyword evidence="2" id="KW-1185">Reference proteome</keyword>
<name>A0A8B6CVD1_MYTGA</name>
<gene>
    <name evidence="1" type="ORF">MGAL_10B005361</name>
</gene>
<protein>
    <submittedName>
        <fullName evidence="1">Uncharacterized protein</fullName>
    </submittedName>
</protein>
<dbReference type="EMBL" id="UYJE01002404">
    <property type="protein sequence ID" value="VDI10446.1"/>
    <property type="molecule type" value="Genomic_DNA"/>
</dbReference>
<reference evidence="1" key="1">
    <citation type="submission" date="2018-11" db="EMBL/GenBank/DDBJ databases">
        <authorList>
            <person name="Alioto T."/>
            <person name="Alioto T."/>
        </authorList>
    </citation>
    <scope>NUCLEOTIDE SEQUENCE</scope>
</reference>
<comment type="caution">
    <text evidence="1">The sequence shown here is derived from an EMBL/GenBank/DDBJ whole genome shotgun (WGS) entry which is preliminary data.</text>
</comment>
<organism evidence="1 2">
    <name type="scientific">Mytilus galloprovincialis</name>
    <name type="common">Mediterranean mussel</name>
    <dbReference type="NCBI Taxonomy" id="29158"/>
    <lineage>
        <taxon>Eukaryota</taxon>
        <taxon>Metazoa</taxon>
        <taxon>Spiralia</taxon>
        <taxon>Lophotrochozoa</taxon>
        <taxon>Mollusca</taxon>
        <taxon>Bivalvia</taxon>
        <taxon>Autobranchia</taxon>
        <taxon>Pteriomorphia</taxon>
        <taxon>Mytilida</taxon>
        <taxon>Mytiloidea</taxon>
        <taxon>Mytilidae</taxon>
        <taxon>Mytilinae</taxon>
        <taxon>Mytilus</taxon>
    </lineage>
</organism>
<evidence type="ECO:0000313" key="1">
    <source>
        <dbReference type="EMBL" id="VDI10446.1"/>
    </source>
</evidence>